<dbReference type="InterPro" id="IPR001424">
    <property type="entry name" value="SOD_Cu_Zn_dom"/>
</dbReference>
<dbReference type="Gene3D" id="2.60.40.200">
    <property type="entry name" value="Superoxide dismutase, copper/zinc binding domain"/>
    <property type="match status" value="1"/>
</dbReference>
<accession>A0A6G0U9K6</accession>
<comment type="cofactor">
    <cofactor evidence="1">
        <name>Cu(2+)</name>
        <dbReference type="ChEBI" id="CHEBI:29036"/>
    </cofactor>
</comment>
<dbReference type="Pfam" id="PF00403">
    <property type="entry name" value="HMA"/>
    <property type="match status" value="1"/>
</dbReference>
<name>A0A6G0U9K6_APHGL</name>
<evidence type="ECO:0000256" key="3">
    <source>
        <dbReference type="ARBA" id="ARBA00032899"/>
    </source>
</evidence>
<dbReference type="InterPro" id="IPR036423">
    <property type="entry name" value="SOD-like_Cu/Zn_dom_sf"/>
</dbReference>
<evidence type="ECO:0000313" key="6">
    <source>
        <dbReference type="Proteomes" id="UP000475862"/>
    </source>
</evidence>
<evidence type="ECO:0000259" key="4">
    <source>
        <dbReference type="PROSITE" id="PS50846"/>
    </source>
</evidence>
<feature type="domain" description="HMA" evidence="4">
    <location>
        <begin position="2"/>
        <end position="66"/>
    </location>
</feature>
<dbReference type="OrthoDB" id="666972at2759"/>
<dbReference type="GO" id="GO:0005507">
    <property type="term" value="F:copper ion binding"/>
    <property type="evidence" value="ECO:0007669"/>
    <property type="project" value="InterPro"/>
</dbReference>
<keyword evidence="6" id="KW-1185">Reference proteome</keyword>
<dbReference type="PRINTS" id="PR00068">
    <property type="entry name" value="CUZNDISMTASE"/>
</dbReference>
<sequence length="350" mass="38671">MSAKLEFAVKMSSPSCADKIQDQLSQNGISKSNIHISYETGTVTVTTDQPSSLILNSIEKTGIKAVLKGYGNDKNLGAAVAMLGGSTGYSKLGIKGVVRFVQINNNECIVDGTIDGLSPGKHGIHVYECGDLSNGCDRIGDHLNLKQTSHGNQTDGPDFRHTGDLGNITANEDGRAIFYFKDKLINVSHLIGRAVGITENEDDCGKTKINTSDVDGNSGKRIACGIIARSSGLFENNKKICACDGNLYLFKRYVYYKFTDLKYIKLNNCYFGFKKKCNGSKGKIVNKNKISLYQFVTEIYKVHIMMIILLHFYTNLIINLECVTMIYYINYIFISEVELRQALVEVEGLE</sequence>
<dbReference type="InterPro" id="IPR018152">
    <property type="entry name" value="SOD_Cu/Zn_BS"/>
</dbReference>
<dbReference type="InterPro" id="IPR006121">
    <property type="entry name" value="HMA_dom"/>
</dbReference>
<dbReference type="InterPro" id="IPR024134">
    <property type="entry name" value="SOD_Cu/Zn_/chaperone"/>
</dbReference>
<dbReference type="CDD" id="cd00305">
    <property type="entry name" value="Cu-Zn_Superoxide_Dismutase"/>
    <property type="match status" value="1"/>
</dbReference>
<dbReference type="GO" id="GO:0006801">
    <property type="term" value="P:superoxide metabolic process"/>
    <property type="evidence" value="ECO:0007669"/>
    <property type="project" value="InterPro"/>
</dbReference>
<dbReference type="SUPFAM" id="SSF55008">
    <property type="entry name" value="HMA, heavy metal-associated domain"/>
    <property type="match status" value="1"/>
</dbReference>
<dbReference type="CDD" id="cd00371">
    <property type="entry name" value="HMA"/>
    <property type="match status" value="1"/>
</dbReference>
<organism evidence="5 6">
    <name type="scientific">Aphis glycines</name>
    <name type="common">Soybean aphid</name>
    <dbReference type="NCBI Taxonomy" id="307491"/>
    <lineage>
        <taxon>Eukaryota</taxon>
        <taxon>Metazoa</taxon>
        <taxon>Ecdysozoa</taxon>
        <taxon>Arthropoda</taxon>
        <taxon>Hexapoda</taxon>
        <taxon>Insecta</taxon>
        <taxon>Pterygota</taxon>
        <taxon>Neoptera</taxon>
        <taxon>Paraneoptera</taxon>
        <taxon>Hemiptera</taxon>
        <taxon>Sternorrhyncha</taxon>
        <taxon>Aphidomorpha</taxon>
        <taxon>Aphidoidea</taxon>
        <taxon>Aphididae</taxon>
        <taxon>Aphidini</taxon>
        <taxon>Aphis</taxon>
        <taxon>Aphis</taxon>
    </lineage>
</organism>
<reference evidence="5 6" key="1">
    <citation type="submission" date="2019-08" db="EMBL/GenBank/DDBJ databases">
        <title>The genome of the soybean aphid Biotype 1, its phylome, world population structure and adaptation to the North American continent.</title>
        <authorList>
            <person name="Giordano R."/>
            <person name="Donthu R.K."/>
            <person name="Hernandez A.G."/>
            <person name="Wright C.L."/>
            <person name="Zimin A.V."/>
        </authorList>
    </citation>
    <scope>NUCLEOTIDE SEQUENCE [LARGE SCALE GENOMIC DNA]</scope>
    <source>
        <tissue evidence="5">Whole aphids</tissue>
    </source>
</reference>
<gene>
    <name evidence="5" type="ORF">AGLY_001297</name>
</gene>
<dbReference type="InterPro" id="IPR036163">
    <property type="entry name" value="HMA_dom_sf"/>
</dbReference>
<dbReference type="PROSITE" id="PS50846">
    <property type="entry name" value="HMA_2"/>
    <property type="match status" value="1"/>
</dbReference>
<evidence type="ECO:0000256" key="1">
    <source>
        <dbReference type="ARBA" id="ARBA00001973"/>
    </source>
</evidence>
<dbReference type="Pfam" id="PF00080">
    <property type="entry name" value="Sod_Cu"/>
    <property type="match status" value="1"/>
</dbReference>
<comment type="similarity">
    <text evidence="2">In the C-terminal section; belongs to the Cu-Zn superoxide dismutase family.</text>
</comment>
<dbReference type="PANTHER" id="PTHR10003">
    <property type="entry name" value="SUPEROXIDE DISMUTASE CU-ZN -RELATED"/>
    <property type="match status" value="1"/>
</dbReference>
<dbReference type="Proteomes" id="UP000475862">
    <property type="component" value="Unassembled WGS sequence"/>
</dbReference>
<comment type="caution">
    <text evidence="5">The sequence shown here is derived from an EMBL/GenBank/DDBJ whole genome shotgun (WGS) entry which is preliminary data.</text>
</comment>
<evidence type="ECO:0000313" key="5">
    <source>
        <dbReference type="EMBL" id="KAE9545754.1"/>
    </source>
</evidence>
<dbReference type="AlphaFoldDB" id="A0A6G0U9K6"/>
<dbReference type="Gene3D" id="3.30.70.100">
    <property type="match status" value="1"/>
</dbReference>
<dbReference type="SUPFAM" id="SSF49329">
    <property type="entry name" value="Cu,Zn superoxide dismutase-like"/>
    <property type="match status" value="1"/>
</dbReference>
<dbReference type="EMBL" id="VYZN01000001">
    <property type="protein sequence ID" value="KAE9545754.1"/>
    <property type="molecule type" value="Genomic_DNA"/>
</dbReference>
<dbReference type="PROSITE" id="PS00332">
    <property type="entry name" value="SOD_CU_ZN_2"/>
    <property type="match status" value="1"/>
</dbReference>
<proteinExistence type="inferred from homology"/>
<protein>
    <recommendedName>
        <fullName evidence="3">Superoxide dismutase copper chaperone</fullName>
    </recommendedName>
</protein>
<evidence type="ECO:0000256" key="2">
    <source>
        <dbReference type="ARBA" id="ARBA00025798"/>
    </source>
</evidence>